<evidence type="ECO:0000256" key="6">
    <source>
        <dbReference type="ARBA" id="ARBA00023128"/>
    </source>
</evidence>
<dbReference type="SUPFAM" id="SSF52540">
    <property type="entry name" value="P-loop containing nucleoside triphosphate hydrolases"/>
    <property type="match status" value="1"/>
</dbReference>
<dbReference type="Gene3D" id="3.40.50.1820">
    <property type="entry name" value="alpha/beta hydrolase"/>
    <property type="match status" value="1"/>
</dbReference>
<keyword evidence="4" id="KW-0677">Repeat</keyword>
<dbReference type="Gene3D" id="3.40.50.300">
    <property type="entry name" value="P-loop containing nucleotide triphosphate hydrolases"/>
    <property type="match status" value="1"/>
</dbReference>
<dbReference type="Proteomes" id="UP000481858">
    <property type="component" value="Unassembled WGS sequence"/>
</dbReference>
<dbReference type="GO" id="GO:0005783">
    <property type="term" value="C:endoplasmic reticulum"/>
    <property type="evidence" value="ECO:0007669"/>
    <property type="project" value="UniProtKB-SubCell"/>
</dbReference>
<keyword evidence="7" id="KW-0472">Membrane</keyword>
<evidence type="ECO:0000256" key="2">
    <source>
        <dbReference type="ARBA" id="ARBA00004240"/>
    </source>
</evidence>
<dbReference type="SUPFAM" id="SSF53474">
    <property type="entry name" value="alpha/beta-Hydrolases"/>
    <property type="match status" value="1"/>
</dbReference>
<reference evidence="10 11" key="1">
    <citation type="submission" date="2019-12" db="EMBL/GenBank/DDBJ databases">
        <title>Draft genome sequence of the ascomycete Xylaria multiplex DSM 110363.</title>
        <authorList>
            <person name="Buettner E."/>
            <person name="Kellner H."/>
        </authorList>
    </citation>
    <scope>NUCLEOTIDE SEQUENCE [LARGE SCALE GENOMIC DNA]</scope>
    <source>
        <strain evidence="10 11">DSM 110363</strain>
    </source>
</reference>
<feature type="region of interest" description="Disordered" evidence="8">
    <location>
        <begin position="279"/>
        <end position="299"/>
    </location>
</feature>
<dbReference type="InterPro" id="IPR052374">
    <property type="entry name" value="SERAC1"/>
</dbReference>
<evidence type="ECO:0000313" key="10">
    <source>
        <dbReference type="EMBL" id="KAF2969208.1"/>
    </source>
</evidence>
<sequence length="990" mass="111252">MSPLHDRIPSVGLHVLYEPEKSDNTLIDIVFIHGFGGHPMRSWQCDDRITPVTRARADSHPRNRPLLRLLKRKGSSDQTNQSATGAKITRSNTWHSESNTPPRLFWPRDLLPTACPEARIILWGYHTLHSGNMPVVSQSDIFSHVEDLVRKLGELRRGIGVQQRPLIFIAHSIGGIVVKEIFRQAEFSETKSDQDILSSTAATIFFGCPHRAVEQEPLMDTVVSMAEASSSIQTESSVLSALCGVNNPRWGEAQESFVRIWNHFNFIVKTYQERQGDENGLINNRSQSSKLGDMREGAESLPGDHRTMCQFKSANDVGFISLSKILQEIVKDEKSKRRGLTAEETKCLLRFTSHQVHGSRSSAPGSSLGTCRSICNTVEFCDWYRRQGGSNEHIFWLTGAPGSGKSTQLRHFRYRIEKQWNSATTSIIYCPAESRSLSQVPVPDSKLGKMRSVTAIRSILSQLFAQDLDLRQRIFGLCDDTVNDADLTQFFLDDYIANKPRTLARRTFILVDAGDSCDDVYIRELLYCLSQMARNSNFSVCLASRLISGLVPPNITQLQLEKHNFEDISRQVQYRLRLATNLLNEVIDGGGAQDLVDRTLDELPVDLHGLYEWTLATLSPKEMADATTIMRWVMLSPEPMMLNDLQMAVRLSRTSFLLCCDPESALDIGLPWSMQELQKTGKQFDTPSQFYQWLCSRTRGLLEARPADGEGKAQQSLGLQHIYPINESVRSFFLSGRGFAALSSGRATTTPPDHEAVDLCHYSLFRTILTYLNTSDLSPLVSGHRLPDAKQRVLSPETSPIWRRNVVDQRNLITSSYPFLRYAVDNLLYHLLSPRPLRYFLPQHAIFRMFTSDNCRIWRRWTALLGETEASAILAKCKSAEALLQPEFGTSFRLERVFRAVNKMATGDSWFSPRRSLGLSVSPMFPIPPKSRTGVEAEAGAGAEAEAEVDEAARQKPTAPGPHLLPLPPYAIRRGPRSRGTVVVVMSGRR</sequence>
<dbReference type="Pfam" id="PF24883">
    <property type="entry name" value="NPHP3_N"/>
    <property type="match status" value="1"/>
</dbReference>
<proteinExistence type="predicted"/>
<evidence type="ECO:0000313" key="11">
    <source>
        <dbReference type="Proteomes" id="UP000481858"/>
    </source>
</evidence>
<dbReference type="GO" id="GO:0005739">
    <property type="term" value="C:mitochondrion"/>
    <property type="evidence" value="ECO:0007669"/>
    <property type="project" value="UniProtKB-SubCell"/>
</dbReference>
<feature type="compositionally biased region" description="Polar residues" evidence="8">
    <location>
        <begin position="281"/>
        <end position="290"/>
    </location>
</feature>
<organism evidence="10 11">
    <name type="scientific">Xylaria multiplex</name>
    <dbReference type="NCBI Taxonomy" id="323545"/>
    <lineage>
        <taxon>Eukaryota</taxon>
        <taxon>Fungi</taxon>
        <taxon>Dikarya</taxon>
        <taxon>Ascomycota</taxon>
        <taxon>Pezizomycotina</taxon>
        <taxon>Sordariomycetes</taxon>
        <taxon>Xylariomycetidae</taxon>
        <taxon>Xylariales</taxon>
        <taxon>Xylariaceae</taxon>
        <taxon>Xylaria</taxon>
    </lineage>
</organism>
<feature type="region of interest" description="Disordered" evidence="8">
    <location>
        <begin position="930"/>
        <end position="971"/>
    </location>
</feature>
<dbReference type="EMBL" id="WUBL01000039">
    <property type="protein sequence ID" value="KAF2969208.1"/>
    <property type="molecule type" value="Genomic_DNA"/>
</dbReference>
<feature type="compositionally biased region" description="Pro residues" evidence="8">
    <location>
        <begin position="959"/>
        <end position="969"/>
    </location>
</feature>
<gene>
    <name evidence="10" type="ORF">GQX73_g4324</name>
</gene>
<dbReference type="PANTHER" id="PTHR48182:SF2">
    <property type="entry name" value="PROTEIN SERAC1"/>
    <property type="match status" value="1"/>
</dbReference>
<evidence type="ECO:0000256" key="4">
    <source>
        <dbReference type="ARBA" id="ARBA00022737"/>
    </source>
</evidence>
<dbReference type="InterPro" id="IPR029058">
    <property type="entry name" value="AB_hydrolase_fold"/>
</dbReference>
<evidence type="ECO:0000256" key="1">
    <source>
        <dbReference type="ARBA" id="ARBA00004173"/>
    </source>
</evidence>
<evidence type="ECO:0000256" key="8">
    <source>
        <dbReference type="SAM" id="MobiDB-lite"/>
    </source>
</evidence>
<evidence type="ECO:0000256" key="7">
    <source>
        <dbReference type="ARBA" id="ARBA00023136"/>
    </source>
</evidence>
<dbReference type="PANTHER" id="PTHR48182">
    <property type="entry name" value="PROTEIN SERAC1"/>
    <property type="match status" value="1"/>
</dbReference>
<dbReference type="InterPro" id="IPR027417">
    <property type="entry name" value="P-loop_NTPase"/>
</dbReference>
<feature type="compositionally biased region" description="Low complexity" evidence="8">
    <location>
        <begin position="934"/>
        <end position="944"/>
    </location>
</feature>
<feature type="region of interest" description="Disordered" evidence="8">
    <location>
        <begin position="71"/>
        <end position="99"/>
    </location>
</feature>
<dbReference type="OrthoDB" id="7464126at2759"/>
<comment type="subcellular location">
    <subcellularLocation>
        <location evidence="2">Endoplasmic reticulum</location>
    </subcellularLocation>
    <subcellularLocation>
        <location evidence="3">Membrane</location>
    </subcellularLocation>
    <subcellularLocation>
        <location evidence="1">Mitochondrion</location>
    </subcellularLocation>
</comment>
<feature type="domain" description="Nephrocystin 3-like N-terminal" evidence="9">
    <location>
        <begin position="369"/>
        <end position="545"/>
    </location>
</feature>
<dbReference type="InParanoid" id="A0A7C8MS93"/>
<comment type="caution">
    <text evidence="10">The sequence shown here is derived from an EMBL/GenBank/DDBJ whole genome shotgun (WGS) entry which is preliminary data.</text>
</comment>
<feature type="compositionally biased region" description="Polar residues" evidence="8">
    <location>
        <begin position="76"/>
        <end position="99"/>
    </location>
</feature>
<dbReference type="InterPro" id="IPR056884">
    <property type="entry name" value="NPHP3-like_N"/>
</dbReference>
<dbReference type="GO" id="GO:0016020">
    <property type="term" value="C:membrane"/>
    <property type="evidence" value="ECO:0007669"/>
    <property type="project" value="UniProtKB-SubCell"/>
</dbReference>
<keyword evidence="11" id="KW-1185">Reference proteome</keyword>
<name>A0A7C8MS93_9PEZI</name>
<protein>
    <recommendedName>
        <fullName evidence="9">Nephrocystin 3-like N-terminal domain-containing protein</fullName>
    </recommendedName>
</protein>
<keyword evidence="5" id="KW-0256">Endoplasmic reticulum</keyword>
<accession>A0A7C8MS93</accession>
<evidence type="ECO:0000256" key="3">
    <source>
        <dbReference type="ARBA" id="ARBA00004370"/>
    </source>
</evidence>
<evidence type="ECO:0000256" key="5">
    <source>
        <dbReference type="ARBA" id="ARBA00022824"/>
    </source>
</evidence>
<keyword evidence="6" id="KW-0496">Mitochondrion</keyword>
<dbReference type="AlphaFoldDB" id="A0A7C8MS93"/>
<evidence type="ECO:0000259" key="9">
    <source>
        <dbReference type="Pfam" id="PF24883"/>
    </source>
</evidence>